<dbReference type="PANTHER" id="PTHR30441:SF8">
    <property type="entry name" value="DUF748 DOMAIN-CONTAINING PROTEIN"/>
    <property type="match status" value="1"/>
</dbReference>
<dbReference type="Pfam" id="PF05359">
    <property type="entry name" value="DUF748"/>
    <property type="match status" value="1"/>
</dbReference>
<gene>
    <name evidence="2" type="ORF">DSYM_09560</name>
</gene>
<accession>A0A809RV21</accession>
<keyword evidence="1" id="KW-1133">Transmembrane helix</keyword>
<dbReference type="GO" id="GO:0005886">
    <property type="term" value="C:plasma membrane"/>
    <property type="evidence" value="ECO:0007669"/>
    <property type="project" value="TreeGrafter"/>
</dbReference>
<feature type="transmembrane region" description="Helical" evidence="1">
    <location>
        <begin position="9"/>
        <end position="32"/>
    </location>
</feature>
<dbReference type="KEGG" id="ddz:DSYM_09560"/>
<dbReference type="AlphaFoldDB" id="A0A809RV21"/>
<evidence type="ECO:0000313" key="3">
    <source>
        <dbReference type="Proteomes" id="UP000662914"/>
    </source>
</evidence>
<evidence type="ECO:0008006" key="4">
    <source>
        <dbReference type="Google" id="ProtNLM"/>
    </source>
</evidence>
<reference evidence="2" key="1">
    <citation type="journal article" name="DNA Res.">
        <title>The physiological potential of anammox bacteria as revealed by their core genome structure.</title>
        <authorList>
            <person name="Okubo T."/>
            <person name="Toyoda A."/>
            <person name="Fukuhara K."/>
            <person name="Uchiyama I."/>
            <person name="Harigaya Y."/>
            <person name="Kuroiwa M."/>
            <person name="Suzuki T."/>
            <person name="Murakami Y."/>
            <person name="Suwa Y."/>
            <person name="Takami H."/>
        </authorList>
    </citation>
    <scope>NUCLEOTIDE SEQUENCE</scope>
    <source>
        <strain evidence="2">317325-3</strain>
    </source>
</reference>
<dbReference type="Proteomes" id="UP000662914">
    <property type="component" value="Chromosome"/>
</dbReference>
<dbReference type="PANTHER" id="PTHR30441">
    <property type="entry name" value="DUF748 DOMAIN-CONTAINING PROTEIN"/>
    <property type="match status" value="1"/>
</dbReference>
<dbReference type="EMBL" id="AP021857">
    <property type="protein sequence ID" value="BBO20257.1"/>
    <property type="molecule type" value="Genomic_DNA"/>
</dbReference>
<keyword evidence="1" id="KW-0472">Membrane</keyword>
<dbReference type="InterPro" id="IPR052894">
    <property type="entry name" value="AsmA-related"/>
</dbReference>
<dbReference type="InterPro" id="IPR008023">
    <property type="entry name" value="DUF748"/>
</dbReference>
<sequence length="372" mass="39168">MAEQKSQRWIAIGLAVVAGLAVLVAAGLYFGAKALKGKVEQALGPESEIGEIRLGLSAVEVLKLRVKAPAGWPAPDTLRAERIRIAPDLLALLSGKVGVSSIVVEGGYVSALRSTDGKLRVVPSLLEKKEEKKEPGKGPEVSIGAIELKDGALEFFDATVRKPAHKVRLEQLQAKVTDLHLPDLKAKSRLHLDGVLKGVRSDGKILIDGWMTFASKDSELRNTLRGVDLIALQPYLLKASEGGVRKGTLDLDLQSTIKANHLHAPGTLTLNGLELESGGTFMGMPRAAVVGMMKDKNDRISIKFTLDGKLDDPNFRLNEGFSTRVASSLGDVLGLSVEGLAKGAGAIGQKGVEAAGSAVGGVGKAVKGIFGK</sequence>
<protein>
    <recommendedName>
        <fullName evidence="4">AsmA-like C-terminal domain-containing protein</fullName>
    </recommendedName>
</protein>
<evidence type="ECO:0000313" key="2">
    <source>
        <dbReference type="EMBL" id="BBO20257.1"/>
    </source>
</evidence>
<evidence type="ECO:0000256" key="1">
    <source>
        <dbReference type="SAM" id="Phobius"/>
    </source>
</evidence>
<dbReference type="GO" id="GO:0090313">
    <property type="term" value="P:regulation of protein targeting to membrane"/>
    <property type="evidence" value="ECO:0007669"/>
    <property type="project" value="TreeGrafter"/>
</dbReference>
<organism evidence="2 3">
    <name type="scientific">Candidatus Desulfobacillus denitrificans</name>
    <dbReference type="NCBI Taxonomy" id="2608985"/>
    <lineage>
        <taxon>Bacteria</taxon>
        <taxon>Pseudomonadati</taxon>
        <taxon>Pseudomonadota</taxon>
        <taxon>Betaproteobacteria</taxon>
        <taxon>Candidatus Desulfobacillus</taxon>
    </lineage>
</organism>
<proteinExistence type="predicted"/>
<keyword evidence="1" id="KW-0812">Transmembrane</keyword>
<name>A0A809RV21_9PROT</name>